<reference evidence="4 5" key="1">
    <citation type="journal article" date="2019" name="Nat. Microbiol.">
        <title>Mediterranean grassland soil C-N compound turnover is dependent on rainfall and depth, and is mediated by genomically divergent microorganisms.</title>
        <authorList>
            <person name="Diamond S."/>
            <person name="Andeer P.F."/>
            <person name="Li Z."/>
            <person name="Crits-Christoph A."/>
            <person name="Burstein D."/>
            <person name="Anantharaman K."/>
            <person name="Lane K.R."/>
            <person name="Thomas B.C."/>
            <person name="Pan C."/>
            <person name="Northen T.R."/>
            <person name="Banfield J.F."/>
        </authorList>
    </citation>
    <scope>NUCLEOTIDE SEQUENCE [LARGE SCALE GENOMIC DNA]</scope>
    <source>
        <strain evidence="4">NP_4</strain>
    </source>
</reference>
<dbReference type="GO" id="GO:0043190">
    <property type="term" value="C:ATP-binding cassette (ABC) transporter complex"/>
    <property type="evidence" value="ECO:0007669"/>
    <property type="project" value="InterPro"/>
</dbReference>
<dbReference type="PANTHER" id="PTHR30290:SF38">
    <property type="entry name" value="D,D-DIPEPTIDE-BINDING PERIPLASMIC PROTEIN DDPA-RELATED"/>
    <property type="match status" value="1"/>
</dbReference>
<feature type="domain" description="Solute-binding protein family 5" evidence="3">
    <location>
        <begin position="69"/>
        <end position="422"/>
    </location>
</feature>
<evidence type="ECO:0000313" key="4">
    <source>
        <dbReference type="EMBL" id="TMJ02678.1"/>
    </source>
</evidence>
<dbReference type="Gene3D" id="3.90.76.10">
    <property type="entry name" value="Dipeptide-binding Protein, Domain 1"/>
    <property type="match status" value="1"/>
</dbReference>
<feature type="signal peptide" evidence="2">
    <location>
        <begin position="1"/>
        <end position="21"/>
    </location>
</feature>
<proteinExistence type="predicted"/>
<dbReference type="InterPro" id="IPR030678">
    <property type="entry name" value="Peptide/Ni-bd"/>
</dbReference>
<dbReference type="Gene3D" id="3.10.105.10">
    <property type="entry name" value="Dipeptide-binding Protein, Domain 3"/>
    <property type="match status" value="1"/>
</dbReference>
<dbReference type="EMBL" id="VBAL01000074">
    <property type="protein sequence ID" value="TMJ02678.1"/>
    <property type="molecule type" value="Genomic_DNA"/>
</dbReference>
<dbReference type="InterPro" id="IPR039424">
    <property type="entry name" value="SBP_5"/>
</dbReference>
<dbReference type="SUPFAM" id="SSF53850">
    <property type="entry name" value="Periplasmic binding protein-like II"/>
    <property type="match status" value="1"/>
</dbReference>
<keyword evidence="1 2" id="KW-0732">Signal</keyword>
<dbReference type="Pfam" id="PF00496">
    <property type="entry name" value="SBP_bac_5"/>
    <property type="match status" value="1"/>
</dbReference>
<comment type="caution">
    <text evidence="4">The sequence shown here is derived from an EMBL/GenBank/DDBJ whole genome shotgun (WGS) entry which is preliminary data.</text>
</comment>
<dbReference type="GO" id="GO:1904680">
    <property type="term" value="F:peptide transmembrane transporter activity"/>
    <property type="evidence" value="ECO:0007669"/>
    <property type="project" value="TreeGrafter"/>
</dbReference>
<dbReference type="PIRSF" id="PIRSF002741">
    <property type="entry name" value="MppA"/>
    <property type="match status" value="1"/>
</dbReference>
<name>A0A537L3U3_9BACT</name>
<evidence type="ECO:0000313" key="5">
    <source>
        <dbReference type="Proteomes" id="UP000319353"/>
    </source>
</evidence>
<evidence type="ECO:0000259" key="3">
    <source>
        <dbReference type="Pfam" id="PF00496"/>
    </source>
</evidence>
<sequence>MKRALWIFILIGALAATSVTAAPQRGGTLRVGLNADPPNLDPHQSTAAVDRQVFQNLYDKLVDINQNLEIVPMLATSWQIADGGRTYTFKLRQGVVFHDGTPFNAEAVKFNFERMLDKSFGSPRFNEVSLVTGVTVVDPYTVRIALEKPYSPFLAVLSDRAGMMVSPAAAQKLGKGLAREPVGTGPYKFVEKRPQERIVLERFDKHWDKNAGNIDRIIYRPFTDENARLANLRADELDIIDQVGPTEIPKLRTDPVLRLLERSGLEYQGMYIMVAGPPFNNKLLRQALDATIDRRTLVNVVFGETALPANGPFPPALFTYDIPANSRIPERNVDLARQRLREAGMPNGFSFTLKITPGRVAQQIGQVIQSMASDAGIKVNLEVVEFGAMLSQLDAHKFEAALLGWSGRPDPDGNIYGFFVTDGGLNNSAYSNPKVDTLLDAARILTTRDQRKRAYADIMTVLDDELPYLYLYWPKQYKVLGPKLQGFVHISDGMMRFRSTWLNP</sequence>
<dbReference type="Gene3D" id="3.40.190.10">
    <property type="entry name" value="Periplasmic binding protein-like II"/>
    <property type="match status" value="1"/>
</dbReference>
<dbReference type="Proteomes" id="UP000319353">
    <property type="component" value="Unassembled WGS sequence"/>
</dbReference>
<dbReference type="InterPro" id="IPR000914">
    <property type="entry name" value="SBP_5_dom"/>
</dbReference>
<gene>
    <name evidence="4" type="ORF">E6H01_06355</name>
</gene>
<organism evidence="4 5">
    <name type="scientific">Candidatus Segetimicrobium genomatis</name>
    <dbReference type="NCBI Taxonomy" id="2569760"/>
    <lineage>
        <taxon>Bacteria</taxon>
        <taxon>Bacillati</taxon>
        <taxon>Candidatus Sysuimicrobiota</taxon>
        <taxon>Candidatus Sysuimicrobiia</taxon>
        <taxon>Candidatus Sysuimicrobiales</taxon>
        <taxon>Candidatus Segetimicrobiaceae</taxon>
        <taxon>Candidatus Segetimicrobium</taxon>
    </lineage>
</organism>
<dbReference type="GO" id="GO:0042597">
    <property type="term" value="C:periplasmic space"/>
    <property type="evidence" value="ECO:0007669"/>
    <property type="project" value="UniProtKB-ARBA"/>
</dbReference>
<dbReference type="GO" id="GO:0015833">
    <property type="term" value="P:peptide transport"/>
    <property type="evidence" value="ECO:0007669"/>
    <property type="project" value="TreeGrafter"/>
</dbReference>
<accession>A0A537L3U3</accession>
<evidence type="ECO:0000256" key="2">
    <source>
        <dbReference type="SAM" id="SignalP"/>
    </source>
</evidence>
<dbReference type="PANTHER" id="PTHR30290">
    <property type="entry name" value="PERIPLASMIC BINDING COMPONENT OF ABC TRANSPORTER"/>
    <property type="match status" value="1"/>
</dbReference>
<dbReference type="AlphaFoldDB" id="A0A537L3U3"/>
<feature type="chain" id="PRO_5022172216" evidence="2">
    <location>
        <begin position="22"/>
        <end position="504"/>
    </location>
</feature>
<dbReference type="CDD" id="cd08511">
    <property type="entry name" value="PBP2_NikA_DppA_OppA_like_5"/>
    <property type="match status" value="1"/>
</dbReference>
<evidence type="ECO:0000256" key="1">
    <source>
        <dbReference type="ARBA" id="ARBA00022729"/>
    </source>
</evidence>
<protein>
    <submittedName>
        <fullName evidence="4">Peptide ABC transporter substrate-binding protein</fullName>
    </submittedName>
</protein>